<dbReference type="GO" id="GO:0016020">
    <property type="term" value="C:membrane"/>
    <property type="evidence" value="ECO:0007669"/>
    <property type="project" value="UniProtKB-SubCell"/>
</dbReference>
<dbReference type="FunFam" id="1.10.287.950:FF:000001">
    <property type="entry name" value="Methyl-accepting chemotaxis sensory transducer"/>
    <property type="match status" value="1"/>
</dbReference>
<dbReference type="PANTHER" id="PTHR32089">
    <property type="entry name" value="METHYL-ACCEPTING CHEMOTAXIS PROTEIN MCPB"/>
    <property type="match status" value="1"/>
</dbReference>
<feature type="transmembrane region" description="Helical" evidence="5">
    <location>
        <begin position="188"/>
        <end position="210"/>
    </location>
</feature>
<evidence type="ECO:0000256" key="5">
    <source>
        <dbReference type="SAM" id="Phobius"/>
    </source>
</evidence>
<dbReference type="Gene3D" id="1.10.287.950">
    <property type="entry name" value="Methyl-accepting chemotaxis protein"/>
    <property type="match status" value="1"/>
</dbReference>
<organism evidence="8 9">
    <name type="scientific">Photobacterium toruni</name>
    <dbReference type="NCBI Taxonomy" id="1935446"/>
    <lineage>
        <taxon>Bacteria</taxon>
        <taxon>Pseudomonadati</taxon>
        <taxon>Pseudomonadota</taxon>
        <taxon>Gammaproteobacteria</taxon>
        <taxon>Vibrionales</taxon>
        <taxon>Vibrionaceae</taxon>
        <taxon>Photobacterium</taxon>
    </lineage>
</organism>
<evidence type="ECO:0000256" key="1">
    <source>
        <dbReference type="ARBA" id="ARBA00004370"/>
    </source>
</evidence>
<keyword evidence="5" id="KW-0472">Membrane</keyword>
<evidence type="ECO:0000256" key="3">
    <source>
        <dbReference type="ARBA" id="ARBA00029447"/>
    </source>
</evidence>
<dbReference type="Proteomes" id="UP000191116">
    <property type="component" value="Unassembled WGS sequence"/>
</dbReference>
<dbReference type="SMART" id="SM00283">
    <property type="entry name" value="MA"/>
    <property type="match status" value="1"/>
</dbReference>
<dbReference type="EMBL" id="FUWP01000034">
    <property type="protein sequence ID" value="SKA56361.1"/>
    <property type="molecule type" value="Genomic_DNA"/>
</dbReference>
<feature type="domain" description="HAMP" evidence="7">
    <location>
        <begin position="212"/>
        <end position="266"/>
    </location>
</feature>
<dbReference type="CDD" id="cd11386">
    <property type="entry name" value="MCP_signal"/>
    <property type="match status" value="1"/>
</dbReference>
<reference evidence="8 9" key="1">
    <citation type="submission" date="2017-02" db="EMBL/GenBank/DDBJ databases">
        <authorList>
            <person name="Peterson S.W."/>
        </authorList>
    </citation>
    <scope>NUCLEOTIDE SEQUENCE [LARGE SCALE GENOMIC DNA]</scope>
    <source>
        <strain evidence="8 9">CECT 9189</strain>
    </source>
</reference>
<feature type="transmembrane region" description="Helical" evidence="5">
    <location>
        <begin position="12"/>
        <end position="30"/>
    </location>
</feature>
<gene>
    <name evidence="8" type="primary">mcpS_4</name>
    <name evidence="8" type="ORF">CZ814_03737</name>
</gene>
<accession>A0A1T4UVC0</accession>
<evidence type="ECO:0000259" key="6">
    <source>
        <dbReference type="PROSITE" id="PS50111"/>
    </source>
</evidence>
<evidence type="ECO:0000256" key="2">
    <source>
        <dbReference type="ARBA" id="ARBA00023224"/>
    </source>
</evidence>
<dbReference type="SUPFAM" id="SSF58104">
    <property type="entry name" value="Methyl-accepting chemotaxis protein (MCP) signaling domain"/>
    <property type="match status" value="1"/>
</dbReference>
<sequence>MNIFKNISIVKKITASFVFIFFFVLCLFFVTNKQMQNIHHEVTRISTISIPGIMLVNDFKQNISDLRRKQFANILNGISKDNSGEIASFKTEVYVDNIEGILLKYSNIVYGDDDKLAYSELVNSWKKYKEQSYFLAKNSKNFKLESNALENSYGNFIDLERKANNLYDVNVKYTDNNSKQLSNKIDSAFYYSIISFSILSILLVIINILINRQIINPLISISKLVDEISKGNLSYKFDRKSILNDEFGKLADISLIMRDNLKNLIEEIRALVHQLTSSIDEVSTVSQQSSVGMQEQQNQVTLIAAAMEQMQISVAEVAGNTDHSSLSARDINNSVKESISEVAYTISQIETAATEIQKAGEIVNLLEKESININMVVDVIRSIADQTNLLALNAAIEAARAGEQGRGFAVVADEVRTLAGRTQDSTAEIISIIEKLQLSVNSAKDITQNSEKLINECVENSHQTGEAIKGIGLQVNGMSELSFQIANACNEQDSVTEALGENIENISNSSIDVANGAKYTAKSCSEIRQLSISLQNTMDKFQL</sequence>
<dbReference type="PROSITE" id="PS50885">
    <property type="entry name" value="HAMP"/>
    <property type="match status" value="1"/>
</dbReference>
<dbReference type="Pfam" id="PF00015">
    <property type="entry name" value="MCPsignal"/>
    <property type="match status" value="1"/>
</dbReference>
<dbReference type="InterPro" id="IPR004089">
    <property type="entry name" value="MCPsignal_dom"/>
</dbReference>
<keyword evidence="2 4" id="KW-0807">Transducer</keyword>
<evidence type="ECO:0000256" key="4">
    <source>
        <dbReference type="PROSITE-ProRule" id="PRU00284"/>
    </source>
</evidence>
<keyword evidence="5" id="KW-1133">Transmembrane helix</keyword>
<keyword evidence="5" id="KW-0812">Transmembrane</keyword>
<evidence type="ECO:0000313" key="8">
    <source>
        <dbReference type="EMBL" id="SKA56361.1"/>
    </source>
</evidence>
<name>A0A1T4UVC0_9GAMM</name>
<dbReference type="GO" id="GO:0007165">
    <property type="term" value="P:signal transduction"/>
    <property type="evidence" value="ECO:0007669"/>
    <property type="project" value="UniProtKB-KW"/>
</dbReference>
<dbReference type="GO" id="GO:0006935">
    <property type="term" value="P:chemotaxis"/>
    <property type="evidence" value="ECO:0007669"/>
    <property type="project" value="UniProtKB-ARBA"/>
</dbReference>
<evidence type="ECO:0000313" key="9">
    <source>
        <dbReference type="Proteomes" id="UP000191116"/>
    </source>
</evidence>
<dbReference type="PROSITE" id="PS50111">
    <property type="entry name" value="CHEMOTAXIS_TRANSDUC_2"/>
    <property type="match status" value="1"/>
</dbReference>
<protein>
    <submittedName>
        <fullName evidence="8">Methyl-accepting chemotaxis protein McpS</fullName>
    </submittedName>
</protein>
<dbReference type="PANTHER" id="PTHR32089:SF120">
    <property type="entry name" value="METHYL-ACCEPTING CHEMOTAXIS PROTEIN TLPQ"/>
    <property type="match status" value="1"/>
</dbReference>
<dbReference type="CDD" id="cd06225">
    <property type="entry name" value="HAMP"/>
    <property type="match status" value="1"/>
</dbReference>
<dbReference type="SMART" id="SM00304">
    <property type="entry name" value="HAMP"/>
    <property type="match status" value="1"/>
</dbReference>
<comment type="similarity">
    <text evidence="3">Belongs to the methyl-accepting chemotaxis (MCP) protein family.</text>
</comment>
<evidence type="ECO:0000259" key="7">
    <source>
        <dbReference type="PROSITE" id="PS50885"/>
    </source>
</evidence>
<dbReference type="InterPro" id="IPR003660">
    <property type="entry name" value="HAMP_dom"/>
</dbReference>
<feature type="domain" description="Methyl-accepting transducer" evidence="6">
    <location>
        <begin position="271"/>
        <end position="507"/>
    </location>
</feature>
<dbReference type="RefSeq" id="WP_080176411.1">
    <property type="nucleotide sequence ID" value="NZ_AP024858.1"/>
</dbReference>
<proteinExistence type="inferred from homology"/>
<dbReference type="Gene3D" id="1.10.8.500">
    <property type="entry name" value="HAMP domain in histidine kinase"/>
    <property type="match status" value="1"/>
</dbReference>
<dbReference type="AlphaFoldDB" id="A0A1T4UVC0"/>
<comment type="subcellular location">
    <subcellularLocation>
        <location evidence="1">Membrane</location>
    </subcellularLocation>
</comment>
<dbReference type="OrthoDB" id="7054443at2"/>